<feature type="domain" description="Tail sheath protein C-terminal" evidence="3">
    <location>
        <begin position="441"/>
        <end position="545"/>
    </location>
</feature>
<feature type="compositionally biased region" description="Low complexity" evidence="2">
    <location>
        <begin position="77"/>
        <end position="91"/>
    </location>
</feature>
<dbReference type="InterPro" id="IPR052042">
    <property type="entry name" value="Tail_sheath_structural"/>
</dbReference>
<sequence length="550" mass="59825">MAAPMKTPGVYIVEKDAFPNSAVEVATAVPAFIGHTEKAEIKGKSLTNQPVRLSSLAEYLSLFGGAPKTTFSLSKNAGSSGASASASASSADSEEGSEAAPAAASAASATPPTITIKGQGYDVDPKTKDYLFFNAIRLFFENGGGPCYIVSVGDYNTDYELDRMRGGLNGLIREQEPTMIIIPEAIKLKEPDCITLQQAMLAHCGGKMKNRVAILDIYNGYLGRQPDYDPIAEFRNNIGVNYLDFSAAYYPWVHTTIVQDNAVSYENVDKESISVLQELLKTELIAPLDDELGKLKPGDAEDDARKVKLEELKTAYDGYITQLSADDLTDVQKSSLNKALLQLSPSFRQIVAEIKLQLNLLPPSAAMAGVITMVDNERGVWKAPANVSLSSVVQPAVDITHDEQEDLNVTPQGKSINAIRSFISEGTLVWGARTLDGNSLDWRYLQVRRTIIMLEESIKLAAKAYVFENNVANTWVTMKGMINNFLTSIWKRGGLAGTTPESAFLVSVGLGETMTPEDILEGILRITVKVALVRPAEFIEITFQQKMQES</sequence>
<evidence type="ECO:0000256" key="2">
    <source>
        <dbReference type="SAM" id="MobiDB-lite"/>
    </source>
</evidence>
<dbReference type="InterPro" id="IPR020287">
    <property type="entry name" value="Tail_sheath_C"/>
</dbReference>
<organism evidence="4 5">
    <name type="scientific">Spartinivicinus poritis</name>
    <dbReference type="NCBI Taxonomy" id="2994640"/>
    <lineage>
        <taxon>Bacteria</taxon>
        <taxon>Pseudomonadati</taxon>
        <taxon>Pseudomonadota</taxon>
        <taxon>Gammaproteobacteria</taxon>
        <taxon>Oceanospirillales</taxon>
        <taxon>Zooshikellaceae</taxon>
        <taxon>Spartinivicinus</taxon>
    </lineage>
</organism>
<name>A0ABT5U370_9GAMM</name>
<proteinExistence type="inferred from homology"/>
<evidence type="ECO:0000256" key="1">
    <source>
        <dbReference type="ARBA" id="ARBA00008005"/>
    </source>
</evidence>
<dbReference type="EMBL" id="JAPMOU010000002">
    <property type="protein sequence ID" value="MDE1460665.1"/>
    <property type="molecule type" value="Genomic_DNA"/>
</dbReference>
<dbReference type="Pfam" id="PF17482">
    <property type="entry name" value="Phage_sheath_1C"/>
    <property type="match status" value="1"/>
</dbReference>
<comment type="similarity">
    <text evidence="1">Belongs to the myoviridae tail sheath protein family.</text>
</comment>
<comment type="caution">
    <text evidence="4">The sequence shown here is derived from an EMBL/GenBank/DDBJ whole genome shotgun (WGS) entry which is preliminary data.</text>
</comment>
<accession>A0ABT5U370</accession>
<evidence type="ECO:0000313" key="5">
    <source>
        <dbReference type="Proteomes" id="UP001528823"/>
    </source>
</evidence>
<dbReference type="PANTHER" id="PTHR35861">
    <property type="match status" value="1"/>
</dbReference>
<evidence type="ECO:0000313" key="4">
    <source>
        <dbReference type="EMBL" id="MDE1460665.1"/>
    </source>
</evidence>
<gene>
    <name evidence="4" type="ORF">ORQ98_01670</name>
</gene>
<dbReference type="RefSeq" id="WP_274687037.1">
    <property type="nucleotide sequence ID" value="NZ_JAPMOU010000002.1"/>
</dbReference>
<feature type="region of interest" description="Disordered" evidence="2">
    <location>
        <begin position="74"/>
        <end position="106"/>
    </location>
</feature>
<dbReference type="PANTHER" id="PTHR35861:SF1">
    <property type="entry name" value="PHAGE TAIL SHEATH PROTEIN"/>
    <property type="match status" value="1"/>
</dbReference>
<protein>
    <submittedName>
        <fullName evidence="4">Phage tail sheath subtilisin-like domain-containing protein</fullName>
    </submittedName>
</protein>
<evidence type="ECO:0000259" key="3">
    <source>
        <dbReference type="Pfam" id="PF17482"/>
    </source>
</evidence>
<dbReference type="Proteomes" id="UP001528823">
    <property type="component" value="Unassembled WGS sequence"/>
</dbReference>
<dbReference type="Gene3D" id="3.40.50.11780">
    <property type="match status" value="1"/>
</dbReference>
<keyword evidence="5" id="KW-1185">Reference proteome</keyword>
<reference evidence="4 5" key="1">
    <citation type="submission" date="2022-11" db="EMBL/GenBank/DDBJ databases">
        <title>Spartinivicinus poritis sp. nov., isolated from scleractinian coral Porites lutea.</title>
        <authorList>
            <person name="Zhang G."/>
            <person name="Cai L."/>
            <person name="Wei Q."/>
        </authorList>
    </citation>
    <scope>NUCLEOTIDE SEQUENCE [LARGE SCALE GENOMIC DNA]</scope>
    <source>
        <strain evidence="4 5">A2-2</strain>
    </source>
</reference>